<dbReference type="InterPro" id="IPR035500">
    <property type="entry name" value="NHR-like_dom_sf"/>
</dbReference>
<keyword evidence="3" id="KW-0675">Receptor</keyword>
<dbReference type="Proteomes" id="UP001233172">
    <property type="component" value="Unassembled WGS sequence"/>
</dbReference>
<evidence type="ECO:0000313" key="5">
    <source>
        <dbReference type="EMBL" id="KAK0063406.1"/>
    </source>
</evidence>
<gene>
    <name evidence="5" type="ORF">Bpfe_007047</name>
</gene>
<dbReference type="Gene3D" id="1.10.565.10">
    <property type="entry name" value="Retinoid X Receptor"/>
    <property type="match status" value="1"/>
</dbReference>
<accession>A0AAD8BZ55</accession>
<dbReference type="Pfam" id="PF00104">
    <property type="entry name" value="Hormone_recep"/>
    <property type="match status" value="1"/>
</dbReference>
<proteinExistence type="predicted"/>
<evidence type="ECO:0000313" key="6">
    <source>
        <dbReference type="Proteomes" id="UP001233172"/>
    </source>
</evidence>
<dbReference type="InterPro" id="IPR000536">
    <property type="entry name" value="Nucl_hrmn_rcpt_lig-bd"/>
</dbReference>
<keyword evidence="6" id="KW-1185">Reference proteome</keyword>
<evidence type="ECO:0000259" key="4">
    <source>
        <dbReference type="PROSITE" id="PS51843"/>
    </source>
</evidence>
<sequence length="92" mass="10781">MTEWSCLRSIVLFRYYARGLKSTAEVQRLHEKAHLTLMSHCTRVYPTDVLRTNRLLLLLPRLRDMSTDIVRAAFFRHGTPQDMAVERILGVH</sequence>
<evidence type="ECO:0000256" key="3">
    <source>
        <dbReference type="ARBA" id="ARBA00023170"/>
    </source>
</evidence>
<keyword evidence="1" id="KW-0805">Transcription regulation</keyword>
<dbReference type="AlphaFoldDB" id="A0AAD8BZ55"/>
<dbReference type="SUPFAM" id="SSF48508">
    <property type="entry name" value="Nuclear receptor ligand-binding domain"/>
    <property type="match status" value="1"/>
</dbReference>
<evidence type="ECO:0000256" key="2">
    <source>
        <dbReference type="ARBA" id="ARBA00023163"/>
    </source>
</evidence>
<evidence type="ECO:0000256" key="1">
    <source>
        <dbReference type="ARBA" id="ARBA00023015"/>
    </source>
</evidence>
<keyword evidence="2" id="KW-0804">Transcription</keyword>
<dbReference type="PROSITE" id="PS51843">
    <property type="entry name" value="NR_LBD"/>
    <property type="match status" value="1"/>
</dbReference>
<organism evidence="5 6">
    <name type="scientific">Biomphalaria pfeifferi</name>
    <name type="common">Bloodfluke planorb</name>
    <name type="synonym">Freshwater snail</name>
    <dbReference type="NCBI Taxonomy" id="112525"/>
    <lineage>
        <taxon>Eukaryota</taxon>
        <taxon>Metazoa</taxon>
        <taxon>Spiralia</taxon>
        <taxon>Lophotrochozoa</taxon>
        <taxon>Mollusca</taxon>
        <taxon>Gastropoda</taxon>
        <taxon>Heterobranchia</taxon>
        <taxon>Euthyneura</taxon>
        <taxon>Panpulmonata</taxon>
        <taxon>Hygrophila</taxon>
        <taxon>Lymnaeoidea</taxon>
        <taxon>Planorbidae</taxon>
        <taxon>Biomphalaria</taxon>
    </lineage>
</organism>
<name>A0AAD8BZ55_BIOPF</name>
<feature type="domain" description="NR LBD" evidence="4">
    <location>
        <begin position="1"/>
        <end position="92"/>
    </location>
</feature>
<comment type="caution">
    <text evidence="5">The sequence shown here is derived from an EMBL/GenBank/DDBJ whole genome shotgun (WGS) entry which is preliminary data.</text>
</comment>
<protein>
    <submittedName>
        <fullName evidence="5">Photoreceptor-specific nuclear receptor</fullName>
    </submittedName>
</protein>
<reference evidence="5" key="1">
    <citation type="journal article" date="2023" name="PLoS Negl. Trop. Dis.">
        <title>A genome sequence for Biomphalaria pfeifferi, the major vector snail for the human-infecting parasite Schistosoma mansoni.</title>
        <authorList>
            <person name="Bu L."/>
            <person name="Lu L."/>
            <person name="Laidemitt M.R."/>
            <person name="Zhang S.M."/>
            <person name="Mutuku M."/>
            <person name="Mkoji G."/>
            <person name="Steinauer M."/>
            <person name="Loker E.S."/>
        </authorList>
    </citation>
    <scope>NUCLEOTIDE SEQUENCE</scope>
    <source>
        <strain evidence="5">KasaAsao</strain>
    </source>
</reference>
<reference evidence="5" key="2">
    <citation type="submission" date="2023-04" db="EMBL/GenBank/DDBJ databases">
        <authorList>
            <person name="Bu L."/>
            <person name="Lu L."/>
            <person name="Laidemitt M.R."/>
            <person name="Zhang S.M."/>
            <person name="Mutuku M."/>
            <person name="Mkoji G."/>
            <person name="Steinauer M."/>
            <person name="Loker E.S."/>
        </authorList>
    </citation>
    <scope>NUCLEOTIDE SEQUENCE</scope>
    <source>
        <strain evidence="5">KasaAsao</strain>
        <tissue evidence="5">Whole Snail</tissue>
    </source>
</reference>
<dbReference type="EMBL" id="JASAOG010000021">
    <property type="protein sequence ID" value="KAK0063406.1"/>
    <property type="molecule type" value="Genomic_DNA"/>
</dbReference>